<evidence type="ECO:0000313" key="2">
    <source>
        <dbReference type="EMBL" id="EKM61476.1"/>
    </source>
</evidence>
<keyword evidence="1" id="KW-0472">Membrane</keyword>
<sequence length="191" mass="21193">MWCDNCLLLFPLRVGAMIWAFLIAAYSIAGGVVLFMLGPYLFFVFPEWDIYGGISMVVGAVAVISLIALANRSYVWTRIAKISWPFVIIISAIRAVIMVVELQRGSTNIEWECANGGQLWTASAEAGYGGSTAFPSSFCTAGFANIDAAFIVGLLVDLVFQIYMFFLVWRYQKRLEHYQNMKGPFGGGYYA</sequence>
<keyword evidence="3" id="KW-1185">Reference proteome</keyword>
<feature type="transmembrane region" description="Helical" evidence="1">
    <location>
        <begin position="50"/>
        <end position="70"/>
    </location>
</feature>
<evidence type="ECO:0008006" key="4">
    <source>
        <dbReference type="Google" id="ProtNLM"/>
    </source>
</evidence>
<dbReference type="RefSeq" id="XP_007390889.1">
    <property type="nucleotide sequence ID" value="XM_007390827.1"/>
</dbReference>
<gene>
    <name evidence="2" type="ORF">PHACADRAFT_248113</name>
</gene>
<dbReference type="OrthoDB" id="2371309at2759"/>
<keyword evidence="1" id="KW-1133">Transmembrane helix</keyword>
<dbReference type="AlphaFoldDB" id="K5VEM8"/>
<organism evidence="2 3">
    <name type="scientific">Phanerochaete carnosa (strain HHB-10118-sp)</name>
    <name type="common">White-rot fungus</name>
    <name type="synonym">Peniophora carnosa</name>
    <dbReference type="NCBI Taxonomy" id="650164"/>
    <lineage>
        <taxon>Eukaryota</taxon>
        <taxon>Fungi</taxon>
        <taxon>Dikarya</taxon>
        <taxon>Basidiomycota</taxon>
        <taxon>Agaricomycotina</taxon>
        <taxon>Agaricomycetes</taxon>
        <taxon>Polyporales</taxon>
        <taxon>Phanerochaetaceae</taxon>
        <taxon>Phanerochaete</taxon>
    </lineage>
</organism>
<reference evidence="2 3" key="1">
    <citation type="journal article" date="2012" name="BMC Genomics">
        <title>Comparative genomics of the white-rot fungi, Phanerochaete carnosa and P. chrysosporium, to elucidate the genetic basis of the distinct wood types they colonize.</title>
        <authorList>
            <person name="Suzuki H."/>
            <person name="MacDonald J."/>
            <person name="Syed K."/>
            <person name="Salamov A."/>
            <person name="Hori C."/>
            <person name="Aerts A."/>
            <person name="Henrissat B."/>
            <person name="Wiebenga A."/>
            <person name="vanKuyk P.A."/>
            <person name="Barry K."/>
            <person name="Lindquist E."/>
            <person name="LaButti K."/>
            <person name="Lapidus A."/>
            <person name="Lucas S."/>
            <person name="Coutinho P."/>
            <person name="Gong Y."/>
            <person name="Samejima M."/>
            <person name="Mahadevan R."/>
            <person name="Abou-Zaid M."/>
            <person name="de Vries R.P."/>
            <person name="Igarashi K."/>
            <person name="Yadav J.S."/>
            <person name="Grigoriev I.V."/>
            <person name="Master E.R."/>
        </authorList>
    </citation>
    <scope>NUCLEOTIDE SEQUENCE [LARGE SCALE GENOMIC DNA]</scope>
    <source>
        <strain evidence="2 3">HHB-10118-sp</strain>
    </source>
</reference>
<accession>K5VEM8</accession>
<evidence type="ECO:0000313" key="3">
    <source>
        <dbReference type="Proteomes" id="UP000008370"/>
    </source>
</evidence>
<dbReference type="Proteomes" id="UP000008370">
    <property type="component" value="Unassembled WGS sequence"/>
</dbReference>
<dbReference type="EMBL" id="JH930468">
    <property type="protein sequence ID" value="EKM61476.1"/>
    <property type="molecule type" value="Genomic_DNA"/>
</dbReference>
<dbReference type="GeneID" id="18914261"/>
<dbReference type="KEGG" id="pco:PHACADRAFT_248113"/>
<dbReference type="InParanoid" id="K5VEM8"/>
<feature type="transmembrane region" description="Helical" evidence="1">
    <location>
        <begin position="12"/>
        <end position="38"/>
    </location>
</feature>
<name>K5VEM8_PHACS</name>
<dbReference type="HOGENOM" id="CLU_1408986_0_0_1"/>
<evidence type="ECO:0000256" key="1">
    <source>
        <dbReference type="SAM" id="Phobius"/>
    </source>
</evidence>
<feature type="transmembrane region" description="Helical" evidence="1">
    <location>
        <begin position="148"/>
        <end position="169"/>
    </location>
</feature>
<keyword evidence="1" id="KW-0812">Transmembrane</keyword>
<dbReference type="STRING" id="650164.K5VEM8"/>
<feature type="transmembrane region" description="Helical" evidence="1">
    <location>
        <begin position="82"/>
        <end position="100"/>
    </location>
</feature>
<protein>
    <recommendedName>
        <fullName evidence="4">MARVEL domain-containing protein</fullName>
    </recommendedName>
</protein>
<proteinExistence type="predicted"/>